<gene>
    <name evidence="2" type="ORF">GCM10011415_25740</name>
</gene>
<feature type="transmembrane region" description="Helical" evidence="1">
    <location>
        <begin position="96"/>
        <end position="115"/>
    </location>
</feature>
<comment type="caution">
    <text evidence="2">The sequence shown here is derived from an EMBL/GenBank/DDBJ whole genome shotgun (WGS) entry which is preliminary data.</text>
</comment>
<keyword evidence="1" id="KW-0812">Transmembrane</keyword>
<evidence type="ECO:0000256" key="1">
    <source>
        <dbReference type="SAM" id="Phobius"/>
    </source>
</evidence>
<protein>
    <submittedName>
        <fullName evidence="2">Uncharacterized protein</fullName>
    </submittedName>
</protein>
<reference evidence="2" key="2">
    <citation type="submission" date="2020-09" db="EMBL/GenBank/DDBJ databases">
        <authorList>
            <person name="Sun Q."/>
            <person name="Zhou Y."/>
        </authorList>
    </citation>
    <scope>NUCLEOTIDE SEQUENCE</scope>
    <source>
        <strain evidence="2">CGMCC 1.15762</strain>
    </source>
</reference>
<organism evidence="2 3">
    <name type="scientific">Salipiger pallidus</name>
    <dbReference type="NCBI Taxonomy" id="1775170"/>
    <lineage>
        <taxon>Bacteria</taxon>
        <taxon>Pseudomonadati</taxon>
        <taxon>Pseudomonadota</taxon>
        <taxon>Alphaproteobacteria</taxon>
        <taxon>Rhodobacterales</taxon>
        <taxon>Roseobacteraceae</taxon>
        <taxon>Salipiger</taxon>
    </lineage>
</organism>
<proteinExistence type="predicted"/>
<dbReference type="Proteomes" id="UP000617145">
    <property type="component" value="Unassembled WGS sequence"/>
</dbReference>
<feature type="transmembrane region" description="Helical" evidence="1">
    <location>
        <begin position="156"/>
        <end position="176"/>
    </location>
</feature>
<keyword evidence="3" id="KW-1185">Reference proteome</keyword>
<accession>A0A8J2ZKW5</accession>
<reference evidence="2" key="1">
    <citation type="journal article" date="2014" name="Int. J. Syst. Evol. Microbiol.">
        <title>Complete genome sequence of Corynebacterium casei LMG S-19264T (=DSM 44701T), isolated from a smear-ripened cheese.</title>
        <authorList>
            <consortium name="US DOE Joint Genome Institute (JGI-PGF)"/>
            <person name="Walter F."/>
            <person name="Albersmeier A."/>
            <person name="Kalinowski J."/>
            <person name="Ruckert C."/>
        </authorList>
    </citation>
    <scope>NUCLEOTIDE SEQUENCE</scope>
    <source>
        <strain evidence="2">CGMCC 1.15762</strain>
    </source>
</reference>
<keyword evidence="1" id="KW-0472">Membrane</keyword>
<feature type="transmembrane region" description="Helical" evidence="1">
    <location>
        <begin position="59"/>
        <end position="76"/>
    </location>
</feature>
<evidence type="ECO:0000313" key="3">
    <source>
        <dbReference type="Proteomes" id="UP000617145"/>
    </source>
</evidence>
<feature type="transmembrane region" description="Helical" evidence="1">
    <location>
        <begin position="122"/>
        <end position="144"/>
    </location>
</feature>
<keyword evidence="1" id="KW-1133">Transmembrane helix</keyword>
<name>A0A8J2ZKW5_9RHOB</name>
<dbReference type="AlphaFoldDB" id="A0A8J2ZKW5"/>
<evidence type="ECO:0000313" key="2">
    <source>
        <dbReference type="EMBL" id="GGG75960.1"/>
    </source>
</evidence>
<dbReference type="EMBL" id="BMJV01000005">
    <property type="protein sequence ID" value="GGG75960.1"/>
    <property type="molecule type" value="Genomic_DNA"/>
</dbReference>
<feature type="transmembrane region" description="Helical" evidence="1">
    <location>
        <begin position="30"/>
        <end position="47"/>
    </location>
</feature>
<sequence>MGAVLMAWALGSGMEPLVRSSARRAAMVPATALCLAALFAATGLSGLRTERSLNWSGGLSSAVLLIAMSYLVSNILDQPQPDHVLFRDKLAAGDRMSMGTSLGLVLGAFVTWLSIKEKCNFLALTLSILGVSVAVTILLCNSFVPGSLFSVPALEGMSVYTAAAFIMLFLNVLLVLDGEHLELAKD</sequence>